<accession>A0A077NI29</accession>
<sequence>MLPESADNQPFLWLTKQAVIHFWFIGSPVERLLQPALVIGLNTALLPFGEFILSHRTSLISSILLIIAVSDQKRYDTPLIQTICFEGN</sequence>
<dbReference type="AlphaFoldDB" id="A0A077NI29"/>
<dbReference type="HOGENOM" id="CLU_2468301_0_0_6"/>
<proteinExistence type="predicted"/>
<dbReference type="EMBL" id="CBSV010000149">
    <property type="protein sequence ID" value="CDH01747.1"/>
    <property type="molecule type" value="Genomic_DNA"/>
</dbReference>
<reference evidence="1" key="1">
    <citation type="submission" date="2013-07" db="EMBL/GenBank/DDBJ databases">
        <title>Sub-species coevolution in mutualistic symbiosis.</title>
        <authorList>
            <person name="Murfin K."/>
            <person name="Klassen J."/>
            <person name="Lee M."/>
            <person name="Forst S."/>
            <person name="Stock P."/>
            <person name="Goodrich-Blair H."/>
        </authorList>
    </citation>
    <scope>NUCLEOTIDE SEQUENCE [LARGE SCALE GENOMIC DNA]</scope>
    <source>
        <strain evidence="1">Feltiae Moldova</strain>
    </source>
</reference>
<organism evidence="1">
    <name type="scientific">Xenorhabdus bovienii str. feltiae Moldova</name>
    <dbReference type="NCBI Taxonomy" id="1398200"/>
    <lineage>
        <taxon>Bacteria</taxon>
        <taxon>Pseudomonadati</taxon>
        <taxon>Pseudomonadota</taxon>
        <taxon>Gammaproteobacteria</taxon>
        <taxon>Enterobacterales</taxon>
        <taxon>Morganellaceae</taxon>
        <taxon>Xenorhabdus</taxon>
    </lineage>
</organism>
<name>A0A077NI29_XENBV</name>
<dbReference type="Proteomes" id="UP000028487">
    <property type="component" value="Unassembled WGS sequence"/>
</dbReference>
<gene>
    <name evidence="1" type="ORF">XBFM1_2320005</name>
</gene>
<comment type="caution">
    <text evidence="1">The sequence shown here is derived from an EMBL/GenBank/DDBJ whole genome shotgun (WGS) entry which is preliminary data.</text>
</comment>
<protein>
    <submittedName>
        <fullName evidence="1">Uncharacterized protein</fullName>
    </submittedName>
</protein>
<evidence type="ECO:0000313" key="1">
    <source>
        <dbReference type="EMBL" id="CDH01747.1"/>
    </source>
</evidence>